<evidence type="ECO:0000313" key="1">
    <source>
        <dbReference type="EMBL" id="SEK44363.1"/>
    </source>
</evidence>
<keyword evidence="2" id="KW-1185">Reference proteome</keyword>
<dbReference type="Gene3D" id="1.25.10.10">
    <property type="entry name" value="Leucine-rich Repeat Variant"/>
    <property type="match status" value="1"/>
</dbReference>
<dbReference type="GO" id="GO:0045227">
    <property type="term" value="P:capsule polysaccharide biosynthetic process"/>
    <property type="evidence" value="ECO:0007669"/>
    <property type="project" value="InterPro"/>
</dbReference>
<dbReference type="Proteomes" id="UP000198807">
    <property type="component" value="Unassembled WGS sequence"/>
</dbReference>
<dbReference type="GO" id="GO:0016020">
    <property type="term" value="C:membrane"/>
    <property type="evidence" value="ECO:0007669"/>
    <property type="project" value="InterPro"/>
</dbReference>
<dbReference type="PRINTS" id="PR01758">
    <property type="entry name" value="CAPSULEPROTB"/>
</dbReference>
<sequence>MKFNATLQPEALLTEGLSAPWQRVNRRQIAAILDFCRKSGRPLPKDDPDTLCRSLLEALLDWIEVQRRDIARLHANHHEFTARLASAGSEDEIRGHVLDYARTLGAGRAQLLGDRRAFGRWFGPDAVSERYQKQFADCERHLSFSLERLGVLGSTYMGADTVTAEEGIQRWHQLDLETGVGELLAYDGDLRVRLAAFHGLARVARALAPEGRGRYLGDSTLTYSYRLAMDHRQPVWLQTEALSLLSVLGYPAVVDIIERRLTRVAEGDDFFVRQHAVQVLGEHADDPRLETLLETALHDPSPTVRQALIDLLVELRPALLERHLPVLALEDSAREVRGYSVHALIRLVESDAAYLDFARELVRRGARHESKPITLRLYCHVIAAIAAILLEKGEEVALGQWSESGFAVLTALHTEADDLRVRRWAAQARETLWCMADPQARNLHQALRSRLEEAPVRKRRRLDVSDQVDDDHLGRVLSALTQDNFGLDASRTSGKLSFQRWERFRFRLWRAWYEFMHSSPDKRQAGHHTIGRVYYGLLQVPSARMSELSPTKVPGEPLHMSDEDGWRPYLPLVDQVISSLDQSWPTRPMKVYTSEGVTEITPPSGLFSRLRARLKLTFRFAQYARLRNWEADSGGAPNGYLVALQALGFRVGFRTHTDPEARPLPADPAVQRFFPALAFPPLLLGWWQEYTDYFVSVYQNSLRQLSVFLAGMLALFVGRHVYVNLTTRRARNKLPLVIGGWGTRGKSGTERLKAALFNGLGFHVISKTTGCEAMFLHGYSHRDLQEMFLFRPYDKATIWEQADLVKLSRKLDADVFLWECMGLTPSYVRILQKQWMRDDISTITNTYPDHEDIQGPAGIDIPIVMTEFIPRKSTLITSEAEMLPILQQASDKLGTKCYHIGWIESELLPGDTLSRFPYEEHPTNIALVLRMADEFDIPHLFALKAMADHVILDLGVLKVYPLAHARGRKLQFTNGMSANERLGALGNWNRLGFDKQDPEAEPGIWVSTVINNRADRVARSRVFADILVNDIGADHHFLIGTNLEGLMGYIEESWQVRREETTLWPRSQDNPDPSVEWLRLARQMKVSVTEQAVLGRLSAMLEGLGVAHDPQVLADNLADPGDYLQGLAKQVPEHENENEHAAEKASLARHLETILAHHLTCYREWQEFSELEQRIARDPAHSEALDEQVRDLLWTWFRSRIEIVRSPFVTGEQLVNMICEQTPPGYTNRILGMQNIKGPGLDWVYRWQAWDKIHAAGEMILNGNRGEAIRGLQFLASFQEYGLLSAEYMQDLLRRARELPVAQSESFQAELRLIAANLEARNKPAEEEGQSPSEPTGGLWLTVVTWVEKFLDVGDAVKRRRKADRIYRDMVTKRISTARAADELQYLTKRQKGGWLVQR</sequence>
<proteinExistence type="predicted"/>
<dbReference type="InterPro" id="IPR008337">
    <property type="entry name" value="Capsule_biosynth_CapB"/>
</dbReference>
<dbReference type="SUPFAM" id="SSF48371">
    <property type="entry name" value="ARM repeat"/>
    <property type="match status" value="1"/>
</dbReference>
<protein>
    <submittedName>
        <fullName evidence="1">Poly-gamma-glutamate synthase PgsB/CapB</fullName>
    </submittedName>
</protein>
<organism evidence="1 2">
    <name type="scientific">Halomonas daqiaonensis</name>
    <dbReference type="NCBI Taxonomy" id="650850"/>
    <lineage>
        <taxon>Bacteria</taxon>
        <taxon>Pseudomonadati</taxon>
        <taxon>Pseudomonadota</taxon>
        <taxon>Gammaproteobacteria</taxon>
        <taxon>Oceanospirillales</taxon>
        <taxon>Halomonadaceae</taxon>
        <taxon>Halomonas</taxon>
    </lineage>
</organism>
<dbReference type="EMBL" id="FOBC01000002">
    <property type="protein sequence ID" value="SEK44363.1"/>
    <property type="molecule type" value="Genomic_DNA"/>
</dbReference>
<name>A0A1H7H1R7_9GAMM</name>
<dbReference type="RefSeq" id="WP_089710061.1">
    <property type="nucleotide sequence ID" value="NZ_FOBC01000002.1"/>
</dbReference>
<dbReference type="OrthoDB" id="2884at2"/>
<evidence type="ECO:0000313" key="2">
    <source>
        <dbReference type="Proteomes" id="UP000198807"/>
    </source>
</evidence>
<dbReference type="STRING" id="650850.SAMN04488129_102122"/>
<reference evidence="2" key="1">
    <citation type="submission" date="2016-10" db="EMBL/GenBank/DDBJ databases">
        <authorList>
            <person name="Varghese N."/>
            <person name="Submissions S."/>
        </authorList>
    </citation>
    <scope>NUCLEOTIDE SEQUENCE [LARGE SCALE GENOMIC DNA]</scope>
    <source>
        <strain evidence="2">CGMCC 1.9150</strain>
    </source>
</reference>
<gene>
    <name evidence="1" type="ORF">SAMN04488129_102122</name>
</gene>
<accession>A0A1H7H1R7</accession>
<dbReference type="InterPro" id="IPR016024">
    <property type="entry name" value="ARM-type_fold"/>
</dbReference>
<dbReference type="InterPro" id="IPR011989">
    <property type="entry name" value="ARM-like"/>
</dbReference>